<dbReference type="Proteomes" id="UP001154282">
    <property type="component" value="Unassembled WGS sequence"/>
</dbReference>
<comment type="caution">
    <text evidence="2">The sequence shown here is derived from an EMBL/GenBank/DDBJ whole genome shotgun (WGS) entry which is preliminary data.</text>
</comment>
<dbReference type="EMBL" id="CAMGYJ010000008">
    <property type="protein sequence ID" value="CAI0462561.1"/>
    <property type="molecule type" value="Genomic_DNA"/>
</dbReference>
<evidence type="ECO:0008006" key="4">
    <source>
        <dbReference type="Google" id="ProtNLM"/>
    </source>
</evidence>
<evidence type="ECO:0000313" key="3">
    <source>
        <dbReference type="Proteomes" id="UP001154282"/>
    </source>
</evidence>
<sequence length="301" mass="33324">MSSDSNVASPARKNPRRRWWDSGIVSGSKKKVTVALMGRRNNKTAASYDNNTNPAGIRTATVTVAPSSDFRGKFTSMGLAVVDSKLYAFGGREFNTSPNGNDDSDSDGVSGLSAPCEVLNLNDLSTQTLDPPLEMWDPQLILRYDTLPDYLGHVVVGDELIVYMHTFVGSSVFALHMEQLKWRRIMTEYADHDDISPMVPNLLLMMYPWDRLPEAFCSNLVHNGAGSSPVRDGGGDVYCLVLWWGVNTWELRSQFKVCKFRLVDDDGGCEILDTVEDFSAFSQDFASSRVTAFTTTSYIGL</sequence>
<protein>
    <recommendedName>
        <fullName evidence="4">F-box associated domain-containing protein</fullName>
    </recommendedName>
</protein>
<organism evidence="2 3">
    <name type="scientific">Linum tenue</name>
    <dbReference type="NCBI Taxonomy" id="586396"/>
    <lineage>
        <taxon>Eukaryota</taxon>
        <taxon>Viridiplantae</taxon>
        <taxon>Streptophyta</taxon>
        <taxon>Embryophyta</taxon>
        <taxon>Tracheophyta</taxon>
        <taxon>Spermatophyta</taxon>
        <taxon>Magnoliopsida</taxon>
        <taxon>eudicotyledons</taxon>
        <taxon>Gunneridae</taxon>
        <taxon>Pentapetalae</taxon>
        <taxon>rosids</taxon>
        <taxon>fabids</taxon>
        <taxon>Malpighiales</taxon>
        <taxon>Linaceae</taxon>
        <taxon>Linum</taxon>
    </lineage>
</organism>
<keyword evidence="3" id="KW-1185">Reference proteome</keyword>
<reference evidence="2" key="1">
    <citation type="submission" date="2022-08" db="EMBL/GenBank/DDBJ databases">
        <authorList>
            <person name="Gutierrez-Valencia J."/>
        </authorList>
    </citation>
    <scope>NUCLEOTIDE SEQUENCE</scope>
</reference>
<proteinExistence type="predicted"/>
<dbReference type="AlphaFoldDB" id="A0AAV0NWT0"/>
<evidence type="ECO:0000313" key="2">
    <source>
        <dbReference type="EMBL" id="CAI0462561.1"/>
    </source>
</evidence>
<name>A0AAV0NWT0_9ROSI</name>
<accession>A0AAV0NWT0</accession>
<feature type="region of interest" description="Disordered" evidence="1">
    <location>
        <begin position="1"/>
        <end position="22"/>
    </location>
</feature>
<evidence type="ECO:0000256" key="1">
    <source>
        <dbReference type="SAM" id="MobiDB-lite"/>
    </source>
</evidence>
<gene>
    <name evidence="2" type="ORF">LITE_LOCUS35405</name>
</gene>